<reference evidence="1" key="1">
    <citation type="submission" date="2023-01" db="EMBL/GenBank/DDBJ databases">
        <title>Genome sequencing of Photorhabdus bodei 09-20.</title>
        <authorList>
            <person name="Kalindamar S."/>
            <person name="Kumru S."/>
        </authorList>
    </citation>
    <scope>NUCLEOTIDE SEQUENCE</scope>
    <source>
        <strain evidence="1">09-20</strain>
    </source>
</reference>
<dbReference type="Proteomes" id="UP001212996">
    <property type="component" value="Unassembled WGS sequence"/>
</dbReference>
<organism evidence="1 2">
    <name type="scientific">Photorhabdus bodei</name>
    <dbReference type="NCBI Taxonomy" id="2029681"/>
    <lineage>
        <taxon>Bacteria</taxon>
        <taxon>Pseudomonadati</taxon>
        <taxon>Pseudomonadota</taxon>
        <taxon>Gammaproteobacteria</taxon>
        <taxon>Enterobacterales</taxon>
        <taxon>Morganellaceae</taxon>
        <taxon>Photorhabdus</taxon>
    </lineage>
</organism>
<evidence type="ECO:0000313" key="2">
    <source>
        <dbReference type="Proteomes" id="UP001212996"/>
    </source>
</evidence>
<gene>
    <name evidence="1" type="ORF">PH362_24760</name>
</gene>
<accession>A0AAW6BTH3</accession>
<dbReference type="AlphaFoldDB" id="A0AAW6BTH3"/>
<proteinExistence type="predicted"/>
<dbReference type="EMBL" id="JAQMFO010000071">
    <property type="protein sequence ID" value="MDB6375009.1"/>
    <property type="molecule type" value="Genomic_DNA"/>
</dbReference>
<comment type="caution">
    <text evidence="1">The sequence shown here is derived from an EMBL/GenBank/DDBJ whole genome shotgun (WGS) entry which is preliminary data.</text>
</comment>
<dbReference type="RefSeq" id="WP_271868005.1">
    <property type="nucleotide sequence ID" value="NZ_JAQMFO010000071.1"/>
</dbReference>
<protein>
    <submittedName>
        <fullName evidence="1">Uncharacterized protein</fullName>
    </submittedName>
</protein>
<name>A0AAW6BTH3_9GAMM</name>
<evidence type="ECO:0000313" key="1">
    <source>
        <dbReference type="EMBL" id="MDB6375009.1"/>
    </source>
</evidence>
<sequence>MFKNPLQVRLNTSHMGLCDSAPTGENGQAYTVLMEQKEHIKALLPEDWKKDFTWLLAWPVEHVHNLMGFCVAWGINGVQNRECGRTQLSPLDGLETIMGFHLRDWWQPTKDNFFGRLSKAQICEALTQAGLTGAASDAEKMKKGDAAEFAEKYMANNRWVPEWMKAETTETLLVSNDIAA</sequence>